<sequence>MAAPYPQIVLFGDSIFQGAVDSVNGFSFQAALQAQVVRRFDVINRGLSGYNTSNALSVLPQIFPPLVPGGPKLEYLFILFGANDASVTLPTNHQHVPIDKYKANLKRIITHPNIMAHSPKIFLITPPPLDQIRITQLDLAIGHPSATRYTKISAQYSEAVRQVAAESPGVVLVDLFKALMDVAIAKTPGFDPNGPPLGDPQGGVRGYLEKLLPDGLHLSSESYRIFYDIVRPHIGSEWAGSRDEDRIAYVLPDWRAAPWLDEDAHLKG</sequence>
<dbReference type="CDD" id="cd01838">
    <property type="entry name" value="Isoamyl_acetate_hydrolase_like"/>
    <property type="match status" value="1"/>
</dbReference>
<dbReference type="InterPro" id="IPR013830">
    <property type="entry name" value="SGNH_hydro"/>
</dbReference>
<evidence type="ECO:0000259" key="1">
    <source>
        <dbReference type="Pfam" id="PF13472"/>
    </source>
</evidence>
<proteinExistence type="predicted"/>
<reference evidence="2" key="2">
    <citation type="submission" date="2023-06" db="EMBL/GenBank/DDBJ databases">
        <authorList>
            <consortium name="Lawrence Berkeley National Laboratory"/>
            <person name="Mondo S.J."/>
            <person name="Hensen N."/>
            <person name="Bonometti L."/>
            <person name="Westerberg I."/>
            <person name="Brannstrom I.O."/>
            <person name="Guillou S."/>
            <person name="Cros-Aarteil S."/>
            <person name="Calhoun S."/>
            <person name="Haridas S."/>
            <person name="Kuo A."/>
            <person name="Pangilinan J."/>
            <person name="Riley R."/>
            <person name="Labutti K."/>
            <person name="Andreopoulos B."/>
            <person name="Lipzen A."/>
            <person name="Chen C."/>
            <person name="Yanf M."/>
            <person name="Daum C."/>
            <person name="Ng V."/>
            <person name="Clum A."/>
            <person name="Steindorff A."/>
            <person name="Ohm R."/>
            <person name="Martin F."/>
            <person name="Silar P."/>
            <person name="Natvig D."/>
            <person name="Lalanne C."/>
            <person name="Gautier V."/>
            <person name="Ament-Velasquez S.L."/>
            <person name="Kruys A."/>
            <person name="Hutchinson M.I."/>
            <person name="Powell A.J."/>
            <person name="Barry K."/>
            <person name="Miller A.N."/>
            <person name="Grigoriev I.V."/>
            <person name="Debuchy R."/>
            <person name="Gladieux P."/>
            <person name="Thoren M.H."/>
            <person name="Johannesson H."/>
        </authorList>
    </citation>
    <scope>NUCLEOTIDE SEQUENCE</scope>
    <source>
        <strain evidence="2">PSN324</strain>
    </source>
</reference>
<dbReference type="PANTHER" id="PTHR14209:SF19">
    <property type="entry name" value="ISOAMYL ACETATE-HYDROLYZING ESTERASE 1 HOMOLOG"/>
    <property type="match status" value="1"/>
</dbReference>
<dbReference type="InterPro" id="IPR045136">
    <property type="entry name" value="Iah1-like"/>
</dbReference>
<evidence type="ECO:0000313" key="2">
    <source>
        <dbReference type="EMBL" id="KAK4461443.1"/>
    </source>
</evidence>
<name>A0AAV9HPE1_9PEZI</name>
<protein>
    <submittedName>
        <fullName evidence="2">SGNH hydrolase-type esterase domain-containing protein</fullName>
    </submittedName>
</protein>
<comment type="caution">
    <text evidence="2">The sequence shown here is derived from an EMBL/GenBank/DDBJ whole genome shotgun (WGS) entry which is preliminary data.</text>
</comment>
<dbReference type="SUPFAM" id="SSF52266">
    <property type="entry name" value="SGNH hydrolase"/>
    <property type="match status" value="1"/>
</dbReference>
<evidence type="ECO:0000313" key="3">
    <source>
        <dbReference type="Proteomes" id="UP001321749"/>
    </source>
</evidence>
<dbReference type="InterPro" id="IPR036514">
    <property type="entry name" value="SGNH_hydro_sf"/>
</dbReference>
<gene>
    <name evidence="2" type="ORF">QBC42DRAFT_297744</name>
</gene>
<dbReference type="AlphaFoldDB" id="A0AAV9HPE1"/>
<organism evidence="2 3">
    <name type="scientific">Cladorrhinum samala</name>
    <dbReference type="NCBI Taxonomy" id="585594"/>
    <lineage>
        <taxon>Eukaryota</taxon>
        <taxon>Fungi</taxon>
        <taxon>Dikarya</taxon>
        <taxon>Ascomycota</taxon>
        <taxon>Pezizomycotina</taxon>
        <taxon>Sordariomycetes</taxon>
        <taxon>Sordariomycetidae</taxon>
        <taxon>Sordariales</taxon>
        <taxon>Podosporaceae</taxon>
        <taxon>Cladorrhinum</taxon>
    </lineage>
</organism>
<dbReference type="Pfam" id="PF13472">
    <property type="entry name" value="Lipase_GDSL_2"/>
    <property type="match status" value="1"/>
</dbReference>
<accession>A0AAV9HPE1</accession>
<reference evidence="2" key="1">
    <citation type="journal article" date="2023" name="Mol. Phylogenet. Evol.">
        <title>Genome-scale phylogeny and comparative genomics of the fungal order Sordariales.</title>
        <authorList>
            <person name="Hensen N."/>
            <person name="Bonometti L."/>
            <person name="Westerberg I."/>
            <person name="Brannstrom I.O."/>
            <person name="Guillou S."/>
            <person name="Cros-Aarteil S."/>
            <person name="Calhoun S."/>
            <person name="Haridas S."/>
            <person name="Kuo A."/>
            <person name="Mondo S."/>
            <person name="Pangilinan J."/>
            <person name="Riley R."/>
            <person name="LaButti K."/>
            <person name="Andreopoulos B."/>
            <person name="Lipzen A."/>
            <person name="Chen C."/>
            <person name="Yan M."/>
            <person name="Daum C."/>
            <person name="Ng V."/>
            <person name="Clum A."/>
            <person name="Steindorff A."/>
            <person name="Ohm R.A."/>
            <person name="Martin F."/>
            <person name="Silar P."/>
            <person name="Natvig D.O."/>
            <person name="Lalanne C."/>
            <person name="Gautier V."/>
            <person name="Ament-Velasquez S.L."/>
            <person name="Kruys A."/>
            <person name="Hutchinson M.I."/>
            <person name="Powell A.J."/>
            <person name="Barry K."/>
            <person name="Miller A.N."/>
            <person name="Grigoriev I.V."/>
            <person name="Debuchy R."/>
            <person name="Gladieux P."/>
            <person name="Hiltunen Thoren M."/>
            <person name="Johannesson H."/>
        </authorList>
    </citation>
    <scope>NUCLEOTIDE SEQUENCE</scope>
    <source>
        <strain evidence="2">PSN324</strain>
    </source>
</reference>
<dbReference type="PANTHER" id="PTHR14209">
    <property type="entry name" value="ISOAMYL ACETATE-HYDROLYZING ESTERASE 1"/>
    <property type="match status" value="1"/>
</dbReference>
<keyword evidence="2" id="KW-0378">Hydrolase</keyword>
<dbReference type="Proteomes" id="UP001321749">
    <property type="component" value="Unassembled WGS sequence"/>
</dbReference>
<dbReference type="Gene3D" id="3.40.50.1110">
    <property type="entry name" value="SGNH hydrolase"/>
    <property type="match status" value="1"/>
</dbReference>
<feature type="domain" description="SGNH hydrolase-type esterase" evidence="1">
    <location>
        <begin position="10"/>
        <end position="225"/>
    </location>
</feature>
<dbReference type="EMBL" id="MU864991">
    <property type="protein sequence ID" value="KAK4461443.1"/>
    <property type="molecule type" value="Genomic_DNA"/>
</dbReference>
<keyword evidence="3" id="KW-1185">Reference proteome</keyword>
<dbReference type="GO" id="GO:0016787">
    <property type="term" value="F:hydrolase activity"/>
    <property type="evidence" value="ECO:0007669"/>
    <property type="project" value="UniProtKB-KW"/>
</dbReference>